<evidence type="ECO:0000313" key="2">
    <source>
        <dbReference type="Proteomes" id="UP000612362"/>
    </source>
</evidence>
<dbReference type="AlphaFoldDB" id="A0A8J3I4Q7"/>
<gene>
    <name evidence="1" type="ORF">KSX_76170</name>
</gene>
<accession>A0A8J3I4Q7</accession>
<reference evidence="1" key="1">
    <citation type="submission" date="2020-10" db="EMBL/GenBank/DDBJ databases">
        <title>Taxonomic study of unclassified bacteria belonging to the class Ktedonobacteria.</title>
        <authorList>
            <person name="Yabe S."/>
            <person name="Wang C.M."/>
            <person name="Zheng Y."/>
            <person name="Sakai Y."/>
            <person name="Cavaletti L."/>
            <person name="Monciardini P."/>
            <person name="Donadio S."/>
        </authorList>
    </citation>
    <scope>NUCLEOTIDE SEQUENCE</scope>
    <source>
        <strain evidence="1">SOSP1-1</strain>
    </source>
</reference>
<name>A0A8J3I4Q7_9CHLR</name>
<proteinExistence type="predicted"/>
<evidence type="ECO:0000313" key="1">
    <source>
        <dbReference type="EMBL" id="GHO49454.1"/>
    </source>
</evidence>
<dbReference type="RefSeq" id="WP_220198573.1">
    <property type="nucleotide sequence ID" value="NZ_BNJF01000005.1"/>
</dbReference>
<sequence length="106" mass="11905">MKELLLSNRCLILELPMLYEELPGRYEALFCQHNTHRIPGSLGQAIHLPERSRLRGLNAAQHTFGLKSKHVAAKLAAAQAALANAFYTRLSGEHLKLPMLTSIYRL</sequence>
<dbReference type="Proteomes" id="UP000612362">
    <property type="component" value="Unassembled WGS sequence"/>
</dbReference>
<keyword evidence="2" id="KW-1185">Reference proteome</keyword>
<protein>
    <submittedName>
        <fullName evidence="1">Uncharacterized protein</fullName>
    </submittedName>
</protein>
<comment type="caution">
    <text evidence="1">The sequence shown here is derived from an EMBL/GenBank/DDBJ whole genome shotgun (WGS) entry which is preliminary data.</text>
</comment>
<dbReference type="EMBL" id="BNJF01000005">
    <property type="protein sequence ID" value="GHO49454.1"/>
    <property type="molecule type" value="Genomic_DNA"/>
</dbReference>
<organism evidence="1 2">
    <name type="scientific">Ktedonospora formicarum</name>
    <dbReference type="NCBI Taxonomy" id="2778364"/>
    <lineage>
        <taxon>Bacteria</taxon>
        <taxon>Bacillati</taxon>
        <taxon>Chloroflexota</taxon>
        <taxon>Ktedonobacteria</taxon>
        <taxon>Ktedonobacterales</taxon>
        <taxon>Ktedonobacteraceae</taxon>
        <taxon>Ktedonospora</taxon>
    </lineage>
</organism>